<dbReference type="Proteomes" id="UP000767947">
    <property type="component" value="Unassembled WGS sequence"/>
</dbReference>
<comment type="caution">
    <text evidence="1">The sequence shown here is derived from an EMBL/GenBank/DDBJ whole genome shotgun (WGS) entry which is preliminary data.</text>
</comment>
<proteinExistence type="predicted"/>
<sequence>MNLSFSYNYFTIFGTRIVEVFSQSDVSSHIMTTQQPRHIIILTIAIFFAFATKTFGQRVTINSGVDTTDQDIKAVTTLWANYLKSNPNKDNIKDSPFWADTEKKKFPKVDQLLNAINSDYPTYSMGNPTILYVKPKNDFFEIKTLFSWADSLESVYVLCITSVFAKKENEQYKLYNALTVNSNNWKTEKLGNVTFHFPYSHTFDKNEANKLLQSIDDLTKQWNLQTIPIDYYFADTYEKVLHLRGLDYSIVMGNKDKPSGMSDLDTKTVFAGGLGENYFHEVVHIYLNNLFPKSPLVEGLAVFYGGSMGHDLKWHLTRLNDYLNQHAEINLNDFEKFWYMDNFTNPNSTIQGLLCYIAFKNGGLNKLKKLMSHEDIYTAIEKEFGIKKDGLNEYLRQQINANKN</sequence>
<name>A0ABX1QS76_9FLAO</name>
<reference evidence="1 2" key="1">
    <citation type="submission" date="2020-02" db="EMBL/GenBank/DDBJ databases">
        <title>Flavobacterium sp. genome.</title>
        <authorList>
            <person name="Jung H.S."/>
            <person name="Baek J.H."/>
            <person name="Jeon C.O."/>
        </authorList>
    </citation>
    <scope>NUCLEOTIDE SEQUENCE [LARGE SCALE GENOMIC DNA]</scope>
    <source>
        <strain evidence="1 2">SE-s27</strain>
    </source>
</reference>
<organism evidence="1 2">
    <name type="scientific">Flavobacterium solisilvae</name>
    <dbReference type="NCBI Taxonomy" id="1852019"/>
    <lineage>
        <taxon>Bacteria</taxon>
        <taxon>Pseudomonadati</taxon>
        <taxon>Bacteroidota</taxon>
        <taxon>Flavobacteriia</taxon>
        <taxon>Flavobacteriales</taxon>
        <taxon>Flavobacteriaceae</taxon>
        <taxon>Flavobacterium</taxon>
    </lineage>
</organism>
<keyword evidence="2" id="KW-1185">Reference proteome</keyword>
<dbReference type="EMBL" id="JAAMPT010000173">
    <property type="protein sequence ID" value="NMH23817.1"/>
    <property type="molecule type" value="Genomic_DNA"/>
</dbReference>
<evidence type="ECO:0000313" key="1">
    <source>
        <dbReference type="EMBL" id="NMH23817.1"/>
    </source>
</evidence>
<gene>
    <name evidence="1" type="ORF">G6042_00850</name>
</gene>
<evidence type="ECO:0008006" key="3">
    <source>
        <dbReference type="Google" id="ProtNLM"/>
    </source>
</evidence>
<evidence type="ECO:0000313" key="2">
    <source>
        <dbReference type="Proteomes" id="UP000767947"/>
    </source>
</evidence>
<protein>
    <recommendedName>
        <fullName evidence="3">Peptidase MA-like domain-containing protein</fullName>
    </recommendedName>
</protein>
<accession>A0ABX1QS76</accession>